<dbReference type="OrthoDB" id="5184890at2"/>
<gene>
    <name evidence="4" type="ORF">DEJ48_32910</name>
</gene>
<evidence type="ECO:0000259" key="3">
    <source>
        <dbReference type="Pfam" id="PF01337"/>
    </source>
</evidence>
<organism evidence="4 5">
    <name type="scientific">Streptomyces venezuelae</name>
    <dbReference type="NCBI Taxonomy" id="54571"/>
    <lineage>
        <taxon>Bacteria</taxon>
        <taxon>Bacillati</taxon>
        <taxon>Actinomycetota</taxon>
        <taxon>Actinomycetes</taxon>
        <taxon>Kitasatosporales</taxon>
        <taxon>Streptomycetaceae</taxon>
        <taxon>Streptomyces</taxon>
    </lineage>
</organism>
<feature type="compositionally biased region" description="Low complexity" evidence="2">
    <location>
        <begin position="127"/>
        <end position="139"/>
    </location>
</feature>
<dbReference type="Pfam" id="PF01337">
    <property type="entry name" value="Barstar"/>
    <property type="match status" value="1"/>
</dbReference>
<name>A0A5P2C592_STRVZ</name>
<comment type="similarity">
    <text evidence="1">Belongs to the barstar family.</text>
</comment>
<dbReference type="AlphaFoldDB" id="A0A5P2C592"/>
<evidence type="ECO:0000313" key="5">
    <source>
        <dbReference type="Proteomes" id="UP000322927"/>
    </source>
</evidence>
<accession>A0A5P2C592</accession>
<feature type="domain" description="Barstar (barnase inhibitor)" evidence="3">
    <location>
        <begin position="24"/>
        <end position="111"/>
    </location>
</feature>
<proteinExistence type="inferred from homology"/>
<dbReference type="InterPro" id="IPR035905">
    <property type="entry name" value="Barstar-like_sf"/>
</dbReference>
<dbReference type="Gene3D" id="3.30.370.10">
    <property type="entry name" value="Barstar-like"/>
    <property type="match status" value="1"/>
</dbReference>
<dbReference type="Proteomes" id="UP000322927">
    <property type="component" value="Chromosome"/>
</dbReference>
<dbReference type="EMBL" id="CP029192">
    <property type="protein sequence ID" value="QES37577.1"/>
    <property type="molecule type" value="Genomic_DNA"/>
</dbReference>
<sequence length="147" mass="15529">MTTHDAGGDPFTPVLEAVRGAGWATTTLSLSGVTDKAAFMERCARGLGLPDWFGRNWDALADCLTDLSWERPARGRLLVVSGWQEYADAAPGEWRIAQDVFSSAVEHWRGAAEGGLEIVLALGPADSADSADSADCADCADTERGGD</sequence>
<feature type="region of interest" description="Disordered" evidence="2">
    <location>
        <begin position="127"/>
        <end position="147"/>
    </location>
</feature>
<evidence type="ECO:0000313" key="4">
    <source>
        <dbReference type="EMBL" id="QES37577.1"/>
    </source>
</evidence>
<dbReference type="CDD" id="cd05141">
    <property type="entry name" value="Barstar_evA4336-like"/>
    <property type="match status" value="1"/>
</dbReference>
<reference evidence="4 5" key="1">
    <citation type="submission" date="2018-05" db="EMBL/GenBank/DDBJ databases">
        <title>Streptomyces venezuelae.</title>
        <authorList>
            <person name="Kim W."/>
            <person name="Lee N."/>
            <person name="Cho B.-K."/>
        </authorList>
    </citation>
    <scope>NUCLEOTIDE SEQUENCE [LARGE SCALE GENOMIC DNA]</scope>
    <source>
        <strain evidence="4 5">ATCC 14584</strain>
    </source>
</reference>
<dbReference type="SUPFAM" id="SSF52038">
    <property type="entry name" value="Barstar-related"/>
    <property type="match status" value="1"/>
</dbReference>
<dbReference type="InterPro" id="IPR000468">
    <property type="entry name" value="Barstar"/>
</dbReference>
<evidence type="ECO:0000256" key="2">
    <source>
        <dbReference type="SAM" id="MobiDB-lite"/>
    </source>
</evidence>
<dbReference type="RefSeq" id="WP_150219788.1">
    <property type="nucleotide sequence ID" value="NZ_CP029192.1"/>
</dbReference>
<evidence type="ECO:0000256" key="1">
    <source>
        <dbReference type="ARBA" id="ARBA00006845"/>
    </source>
</evidence>
<protein>
    <recommendedName>
        <fullName evidence="3">Barstar (barnase inhibitor) domain-containing protein</fullName>
    </recommendedName>
</protein>